<feature type="compositionally biased region" description="Polar residues" evidence="1">
    <location>
        <begin position="307"/>
        <end position="318"/>
    </location>
</feature>
<dbReference type="eggNOG" id="ENOG502TGA7">
    <property type="taxonomic scope" value="Eukaryota"/>
</dbReference>
<dbReference type="EMBL" id="DS268418">
    <property type="protein sequence ID" value="EFO84755.1"/>
    <property type="molecule type" value="Genomic_DNA"/>
</dbReference>
<gene>
    <name evidence="3" type="ORF">CRE_03612</name>
</gene>
<feature type="region of interest" description="Disordered" evidence="1">
    <location>
        <begin position="304"/>
        <end position="339"/>
    </location>
</feature>
<feature type="region of interest" description="Disordered" evidence="1">
    <location>
        <begin position="1"/>
        <end position="20"/>
    </location>
</feature>
<dbReference type="InParanoid" id="E3LX88"/>
<sequence>MADTSIRSTHSNISRGARPESGRLHRKYPYRWLFDQVHVKSLIFHVEVSLLAAAIVGLYNASQMTPDEQFDPISVPGFDGFSATGEIQRKSNGLPERPNYMISRNLINVYSYFLIFSAIIGFLGMRLSETSITRRKFPQRMNPVLLLVPSTISVITFMYPLFIWTLRAVHSTIKLLIFEKLKISIVLGRVSNFYTFHHIFTLDSCRLTLFPIIMIWAIYVYFLYGFWLGVLYYQRRGDPPTPTTHHDSPFRRPVRRSSLIRFHGKAGVNLLSDLNSVTNELSGTTTAPQSTSSHCVLSISSNSISSAKQQPHNRSVSPRSFRHLETVDEEAQSRTSSEC</sequence>
<organism evidence="4">
    <name type="scientific">Caenorhabditis remanei</name>
    <name type="common">Caenorhabditis vulgaris</name>
    <dbReference type="NCBI Taxonomy" id="31234"/>
    <lineage>
        <taxon>Eukaryota</taxon>
        <taxon>Metazoa</taxon>
        <taxon>Ecdysozoa</taxon>
        <taxon>Nematoda</taxon>
        <taxon>Chromadorea</taxon>
        <taxon>Rhabditida</taxon>
        <taxon>Rhabditina</taxon>
        <taxon>Rhabditomorpha</taxon>
        <taxon>Rhabditoidea</taxon>
        <taxon>Rhabditidae</taxon>
        <taxon>Peloderinae</taxon>
        <taxon>Caenorhabditis</taxon>
    </lineage>
</organism>
<protein>
    <submittedName>
        <fullName evidence="3">Uncharacterized protein</fullName>
    </submittedName>
</protein>
<evidence type="ECO:0000313" key="4">
    <source>
        <dbReference type="Proteomes" id="UP000008281"/>
    </source>
</evidence>
<feature type="transmembrane region" description="Helical" evidence="2">
    <location>
        <begin position="42"/>
        <end position="61"/>
    </location>
</feature>
<proteinExistence type="predicted"/>
<accession>E3LX88</accession>
<feature type="compositionally biased region" description="Polar residues" evidence="1">
    <location>
        <begin position="1"/>
        <end position="14"/>
    </location>
</feature>
<dbReference type="Proteomes" id="UP000008281">
    <property type="component" value="Unassembled WGS sequence"/>
</dbReference>
<dbReference type="AlphaFoldDB" id="E3LX88"/>
<evidence type="ECO:0000313" key="3">
    <source>
        <dbReference type="EMBL" id="EFO84755.1"/>
    </source>
</evidence>
<feature type="transmembrane region" description="Helical" evidence="2">
    <location>
        <begin position="107"/>
        <end position="124"/>
    </location>
</feature>
<keyword evidence="2" id="KW-1133">Transmembrane helix</keyword>
<evidence type="ECO:0000256" key="2">
    <source>
        <dbReference type="SAM" id="Phobius"/>
    </source>
</evidence>
<keyword evidence="2" id="KW-0812">Transmembrane</keyword>
<feature type="transmembrane region" description="Helical" evidence="2">
    <location>
        <begin position="144"/>
        <end position="166"/>
    </location>
</feature>
<name>E3LX88_CAERE</name>
<dbReference type="OrthoDB" id="5854119at2759"/>
<reference evidence="3" key="1">
    <citation type="submission" date="2007-07" db="EMBL/GenBank/DDBJ databases">
        <title>PCAP assembly of the Caenorhabditis remanei genome.</title>
        <authorList>
            <consortium name="The Caenorhabditis remanei Sequencing Consortium"/>
            <person name="Wilson R.K."/>
        </authorList>
    </citation>
    <scope>NUCLEOTIDE SEQUENCE [LARGE SCALE GENOMIC DNA]</scope>
    <source>
        <strain evidence="3">PB4641</strain>
    </source>
</reference>
<evidence type="ECO:0000256" key="1">
    <source>
        <dbReference type="SAM" id="MobiDB-lite"/>
    </source>
</evidence>
<feature type="transmembrane region" description="Helical" evidence="2">
    <location>
        <begin position="209"/>
        <end position="233"/>
    </location>
</feature>
<dbReference type="HOGENOM" id="CLU_859336_0_0_1"/>
<dbReference type="FunCoup" id="E3LX88">
    <property type="interactions" value="1748"/>
</dbReference>
<keyword evidence="2" id="KW-0472">Membrane</keyword>
<keyword evidence="4" id="KW-1185">Reference proteome</keyword>
<dbReference type="OMA" id="MINFASY"/>